<dbReference type="SUPFAM" id="SSF53335">
    <property type="entry name" value="S-adenosyl-L-methionine-dependent methyltransferases"/>
    <property type="match status" value="1"/>
</dbReference>
<dbReference type="RefSeq" id="WP_084408934.1">
    <property type="nucleotide sequence ID" value="NZ_FWXR01000003.1"/>
</dbReference>
<dbReference type="GO" id="GO:0032259">
    <property type="term" value="P:methylation"/>
    <property type="evidence" value="ECO:0007669"/>
    <property type="project" value="UniProtKB-KW"/>
</dbReference>
<evidence type="ECO:0000259" key="1">
    <source>
        <dbReference type="Pfam" id="PF08241"/>
    </source>
</evidence>
<keyword evidence="2" id="KW-0808">Transferase</keyword>
<evidence type="ECO:0000313" key="2">
    <source>
        <dbReference type="EMBL" id="SMC51494.1"/>
    </source>
</evidence>
<gene>
    <name evidence="2" type="ORF">SAMN06297251_103105</name>
</gene>
<protein>
    <submittedName>
        <fullName evidence="2">Methyltransferase domain-containing protein</fullName>
    </submittedName>
</protein>
<organism evidence="2 3">
    <name type="scientific">Fulvimarina manganoxydans</name>
    <dbReference type="NCBI Taxonomy" id="937218"/>
    <lineage>
        <taxon>Bacteria</taxon>
        <taxon>Pseudomonadati</taxon>
        <taxon>Pseudomonadota</taxon>
        <taxon>Alphaproteobacteria</taxon>
        <taxon>Hyphomicrobiales</taxon>
        <taxon>Aurantimonadaceae</taxon>
        <taxon>Fulvimarina</taxon>
    </lineage>
</organism>
<dbReference type="GO" id="GO:0008757">
    <property type="term" value="F:S-adenosylmethionine-dependent methyltransferase activity"/>
    <property type="evidence" value="ECO:0007669"/>
    <property type="project" value="InterPro"/>
</dbReference>
<name>A0A1W1ZSY1_9HYPH</name>
<dbReference type="Gene3D" id="3.40.50.150">
    <property type="entry name" value="Vaccinia Virus protein VP39"/>
    <property type="match status" value="1"/>
</dbReference>
<dbReference type="EMBL" id="FWXR01000003">
    <property type="protein sequence ID" value="SMC51494.1"/>
    <property type="molecule type" value="Genomic_DNA"/>
</dbReference>
<keyword evidence="3" id="KW-1185">Reference proteome</keyword>
<accession>A0A1W1ZSY1</accession>
<keyword evidence="2" id="KW-0489">Methyltransferase</keyword>
<dbReference type="InterPro" id="IPR029063">
    <property type="entry name" value="SAM-dependent_MTases_sf"/>
</dbReference>
<sequence length="229" mass="25475">MPETIDTEYYEVVGETGLAGKLLLKARERMAADFMALVAPDASTTILDVGVSDVQMRGANHLESVYPHKARMNACGLGAGAEFRKAFPEIAYTQIVPNEPLPFGDKAFDVAVANAVLEHVGSTEKQRAFVSELMRVAHKVFLTVPHRYFPVEHHTAIPVLHFSDPTFRLGCRLLKKERWLREENLILMTQSRLRALAPTGAKIGRTGLPLGPFSSNLYLFIDQENDRSL</sequence>
<dbReference type="OrthoDB" id="7260171at2"/>
<dbReference type="Proteomes" id="UP000192656">
    <property type="component" value="Unassembled WGS sequence"/>
</dbReference>
<feature type="domain" description="Methyltransferase type 11" evidence="1">
    <location>
        <begin position="99"/>
        <end position="137"/>
    </location>
</feature>
<dbReference type="AlphaFoldDB" id="A0A1W1ZSY1"/>
<evidence type="ECO:0000313" key="3">
    <source>
        <dbReference type="Proteomes" id="UP000192656"/>
    </source>
</evidence>
<dbReference type="Pfam" id="PF08241">
    <property type="entry name" value="Methyltransf_11"/>
    <property type="match status" value="1"/>
</dbReference>
<proteinExistence type="predicted"/>
<dbReference type="InterPro" id="IPR013216">
    <property type="entry name" value="Methyltransf_11"/>
</dbReference>
<dbReference type="STRING" id="937218.SAMN06297251_103105"/>
<reference evidence="2 3" key="1">
    <citation type="submission" date="2017-04" db="EMBL/GenBank/DDBJ databases">
        <authorList>
            <person name="Afonso C.L."/>
            <person name="Miller P.J."/>
            <person name="Scott M.A."/>
            <person name="Spackman E."/>
            <person name="Goraichik I."/>
            <person name="Dimitrov K.M."/>
            <person name="Suarez D.L."/>
            <person name="Swayne D.E."/>
        </authorList>
    </citation>
    <scope>NUCLEOTIDE SEQUENCE [LARGE SCALE GENOMIC DNA]</scope>
    <source>
        <strain evidence="2 3">CGMCC 1.10972</strain>
    </source>
</reference>